<dbReference type="InterPro" id="IPR050833">
    <property type="entry name" value="Poly_Biosynth_Transport"/>
</dbReference>
<evidence type="ECO:0000313" key="7">
    <source>
        <dbReference type="EMBL" id="KYD34560.1"/>
    </source>
</evidence>
<comment type="caution">
    <text evidence="7">The sequence shown here is derived from an EMBL/GenBank/DDBJ whole genome shotgun (WGS) entry which is preliminary data.</text>
</comment>
<evidence type="ECO:0000256" key="1">
    <source>
        <dbReference type="ARBA" id="ARBA00004651"/>
    </source>
</evidence>
<evidence type="ECO:0000256" key="5">
    <source>
        <dbReference type="ARBA" id="ARBA00023136"/>
    </source>
</evidence>
<sequence length="416" mass="47624">MRIERLDNYLWILLGQGIRFLINSIYFIILVRVLDVNEYGLVSSTLSIMYIVFPFVGFGIGNILIRNIAQNKEKINEIWGQSIIITILSFLLFVPITLTVYLYINRNDINAIVFVVLCITELLFYSLIELCCQLFQVINKSKLIAKINIVFSILRLGSVLILFVFPAPDVNDWLSIYFISSLISTIFALYLVTRNIGFPKIKNYSNIFSNLKEGSFFSINNGVTAVINELDKVILSTYFNKSVVGLYALGYKVIDLSFIPIKSYLFYSYSNFFKFGDKNLKGILKFAIKKMKVNIYYASLLAFFLYFMAPYAEMVIGKEGLGVEKIIRYMCLIPIIRTVYYFLGDALTGAGYQKVRTFINLIVSILGVIMNIILIQRYSLLGAILTMYFSYLLITIIQFISILILLKRESAIGSYS</sequence>
<dbReference type="Pfam" id="PF01943">
    <property type="entry name" value="Polysacc_synt"/>
    <property type="match status" value="1"/>
</dbReference>
<feature type="transmembrane region" description="Helical" evidence="6">
    <location>
        <begin position="173"/>
        <end position="192"/>
    </location>
</feature>
<feature type="transmembrane region" description="Helical" evidence="6">
    <location>
        <begin position="109"/>
        <end position="128"/>
    </location>
</feature>
<evidence type="ECO:0000256" key="6">
    <source>
        <dbReference type="SAM" id="Phobius"/>
    </source>
</evidence>
<comment type="subcellular location">
    <subcellularLocation>
        <location evidence="1">Cell membrane</location>
        <topology evidence="1">Multi-pass membrane protein</topology>
    </subcellularLocation>
</comment>
<feature type="transmembrane region" description="Helical" evidence="6">
    <location>
        <begin position="381"/>
        <end position="406"/>
    </location>
</feature>
<accession>A0A150ND02</accession>
<feature type="transmembrane region" description="Helical" evidence="6">
    <location>
        <begin position="46"/>
        <end position="66"/>
    </location>
</feature>
<dbReference type="GO" id="GO:0005886">
    <property type="term" value="C:plasma membrane"/>
    <property type="evidence" value="ECO:0007669"/>
    <property type="project" value="UniProtKB-SubCell"/>
</dbReference>
<feature type="transmembrane region" description="Helical" evidence="6">
    <location>
        <begin position="326"/>
        <end position="343"/>
    </location>
</feature>
<name>A0A150ND02_GEOSE</name>
<dbReference type="PATRIC" id="fig|1422.17.peg.2597"/>
<feature type="transmembrane region" description="Helical" evidence="6">
    <location>
        <begin position="355"/>
        <end position="375"/>
    </location>
</feature>
<keyword evidence="4 6" id="KW-1133">Transmembrane helix</keyword>
<dbReference type="PANTHER" id="PTHR30250">
    <property type="entry name" value="PST FAMILY PREDICTED COLANIC ACID TRANSPORTER"/>
    <property type="match status" value="1"/>
</dbReference>
<evidence type="ECO:0000256" key="3">
    <source>
        <dbReference type="ARBA" id="ARBA00022692"/>
    </source>
</evidence>
<dbReference type="AlphaFoldDB" id="A0A150ND02"/>
<evidence type="ECO:0000313" key="8">
    <source>
        <dbReference type="Proteomes" id="UP000075517"/>
    </source>
</evidence>
<organism evidence="7 8">
    <name type="scientific">Geobacillus stearothermophilus</name>
    <name type="common">Bacillus stearothermophilus</name>
    <dbReference type="NCBI Taxonomy" id="1422"/>
    <lineage>
        <taxon>Bacteria</taxon>
        <taxon>Bacillati</taxon>
        <taxon>Bacillota</taxon>
        <taxon>Bacilli</taxon>
        <taxon>Bacillales</taxon>
        <taxon>Anoxybacillaceae</taxon>
        <taxon>Geobacillus</taxon>
    </lineage>
</organism>
<feature type="transmembrane region" description="Helical" evidence="6">
    <location>
        <begin position="149"/>
        <end position="167"/>
    </location>
</feature>
<proteinExistence type="predicted"/>
<keyword evidence="5 6" id="KW-0472">Membrane</keyword>
<dbReference type="PANTHER" id="PTHR30250:SF11">
    <property type="entry name" value="O-ANTIGEN TRANSPORTER-RELATED"/>
    <property type="match status" value="1"/>
</dbReference>
<keyword evidence="3 6" id="KW-0812">Transmembrane</keyword>
<dbReference type="EMBL" id="LQYY01000042">
    <property type="protein sequence ID" value="KYD34560.1"/>
    <property type="molecule type" value="Genomic_DNA"/>
</dbReference>
<keyword evidence="2" id="KW-1003">Cell membrane</keyword>
<reference evidence="7 8" key="1">
    <citation type="submission" date="2016-01" db="EMBL/GenBank/DDBJ databases">
        <title>Draft Genome Sequences of Seven Thermophilic Sporeformers Isolated from Foods.</title>
        <authorList>
            <person name="Berendsen E.M."/>
            <person name="Wells-Bennik M.H."/>
            <person name="Krawcyk A.O."/>
            <person name="De Jong A."/>
            <person name="Holsappel S."/>
            <person name="Eijlander R.T."/>
            <person name="Kuipers O.P."/>
        </authorList>
    </citation>
    <scope>NUCLEOTIDE SEQUENCE [LARGE SCALE GENOMIC DNA]</scope>
    <source>
        <strain evidence="7 8">B4114</strain>
    </source>
</reference>
<dbReference type="Proteomes" id="UP000075517">
    <property type="component" value="Unassembled WGS sequence"/>
</dbReference>
<feature type="transmembrane region" description="Helical" evidence="6">
    <location>
        <begin position="78"/>
        <end position="103"/>
    </location>
</feature>
<evidence type="ECO:0008006" key="9">
    <source>
        <dbReference type="Google" id="ProtNLM"/>
    </source>
</evidence>
<dbReference type="InterPro" id="IPR002797">
    <property type="entry name" value="Polysacc_synth"/>
</dbReference>
<feature type="transmembrane region" description="Helical" evidence="6">
    <location>
        <begin position="9"/>
        <end position="34"/>
    </location>
</feature>
<protein>
    <recommendedName>
        <fullName evidence="9">Polysaccharide biosynthesis protein</fullName>
    </recommendedName>
</protein>
<evidence type="ECO:0000256" key="2">
    <source>
        <dbReference type="ARBA" id="ARBA00022475"/>
    </source>
</evidence>
<gene>
    <name evidence="7" type="ORF">B4114_3067</name>
</gene>
<feature type="transmembrane region" description="Helical" evidence="6">
    <location>
        <begin position="295"/>
        <end position="314"/>
    </location>
</feature>
<evidence type="ECO:0000256" key="4">
    <source>
        <dbReference type="ARBA" id="ARBA00022989"/>
    </source>
</evidence>